<accession>A0AAV5SP48</accession>
<reference evidence="1" key="1">
    <citation type="submission" date="2023-10" db="EMBL/GenBank/DDBJ databases">
        <title>Genome assembly of Pristionchus species.</title>
        <authorList>
            <person name="Yoshida K."/>
            <person name="Sommer R.J."/>
        </authorList>
    </citation>
    <scope>NUCLEOTIDE SEQUENCE</scope>
    <source>
        <strain evidence="1">RS0144</strain>
    </source>
</reference>
<proteinExistence type="predicted"/>
<dbReference type="Proteomes" id="UP001432027">
    <property type="component" value="Unassembled WGS sequence"/>
</dbReference>
<keyword evidence="2" id="KW-1185">Reference proteome</keyword>
<gene>
    <name evidence="1" type="ORF">PENTCL1PPCAC_7297</name>
</gene>
<feature type="non-terminal residue" evidence="1">
    <location>
        <position position="1"/>
    </location>
</feature>
<evidence type="ECO:0000313" key="1">
    <source>
        <dbReference type="EMBL" id="GMS85122.1"/>
    </source>
</evidence>
<comment type="caution">
    <text evidence="1">The sequence shown here is derived from an EMBL/GenBank/DDBJ whole genome shotgun (WGS) entry which is preliminary data.</text>
</comment>
<protein>
    <recommendedName>
        <fullName evidence="3">Ribosomal protein</fullName>
    </recommendedName>
</protein>
<name>A0AAV5SP48_9BILA</name>
<evidence type="ECO:0000313" key="2">
    <source>
        <dbReference type="Proteomes" id="UP001432027"/>
    </source>
</evidence>
<evidence type="ECO:0008006" key="3">
    <source>
        <dbReference type="Google" id="ProtNLM"/>
    </source>
</evidence>
<sequence>SRVFIRFSASLSRQASIRNARWSVPRWSTWRWRSDVLSEDQDGLLDGVHDRRCHRRSARRFRRVSWWIQGEGIRHADGQDCSSIGRFLRRFHVRRSGSPMLVFRRRPPSTVSHSTFRRHRFPFPRSIDDFLPYLCSTVVTY</sequence>
<organism evidence="1 2">
    <name type="scientific">Pristionchus entomophagus</name>
    <dbReference type="NCBI Taxonomy" id="358040"/>
    <lineage>
        <taxon>Eukaryota</taxon>
        <taxon>Metazoa</taxon>
        <taxon>Ecdysozoa</taxon>
        <taxon>Nematoda</taxon>
        <taxon>Chromadorea</taxon>
        <taxon>Rhabditida</taxon>
        <taxon>Rhabditina</taxon>
        <taxon>Diplogasteromorpha</taxon>
        <taxon>Diplogasteroidea</taxon>
        <taxon>Neodiplogasteridae</taxon>
        <taxon>Pristionchus</taxon>
    </lineage>
</organism>
<dbReference type="EMBL" id="BTSX01000002">
    <property type="protein sequence ID" value="GMS85122.1"/>
    <property type="molecule type" value="Genomic_DNA"/>
</dbReference>
<dbReference type="AlphaFoldDB" id="A0AAV5SP48"/>